<dbReference type="OrthoDB" id="4827277at2"/>
<evidence type="ECO:0000313" key="2">
    <source>
        <dbReference type="EMBL" id="KAA1397932.1"/>
    </source>
</evidence>
<evidence type="ECO:0000256" key="1">
    <source>
        <dbReference type="SAM" id="Phobius"/>
    </source>
</evidence>
<dbReference type="AlphaFoldDB" id="A0A5M4FF69"/>
<accession>A0A5M4FF69</accession>
<keyword evidence="3" id="KW-1185">Reference proteome</keyword>
<evidence type="ECO:0000313" key="3">
    <source>
        <dbReference type="Proteomes" id="UP000380867"/>
    </source>
</evidence>
<dbReference type="Proteomes" id="UP000380867">
    <property type="component" value="Unassembled WGS sequence"/>
</dbReference>
<name>A0A5M4FF69_9ACTN</name>
<organism evidence="2 3">
    <name type="scientific">Aeromicrobium ginsengisoli</name>
    <dbReference type="NCBI Taxonomy" id="363867"/>
    <lineage>
        <taxon>Bacteria</taxon>
        <taxon>Bacillati</taxon>
        <taxon>Actinomycetota</taxon>
        <taxon>Actinomycetes</taxon>
        <taxon>Propionibacteriales</taxon>
        <taxon>Nocardioidaceae</taxon>
        <taxon>Aeromicrobium</taxon>
    </lineage>
</organism>
<proteinExistence type="predicted"/>
<keyword evidence="1" id="KW-1133">Transmembrane helix</keyword>
<reference evidence="2" key="1">
    <citation type="submission" date="2019-09" db="EMBL/GenBank/DDBJ databases">
        <authorList>
            <person name="Li J."/>
        </authorList>
    </citation>
    <scope>NUCLEOTIDE SEQUENCE [LARGE SCALE GENOMIC DNA]</scope>
    <source>
        <strain evidence="2">JCM 14732</strain>
    </source>
</reference>
<protein>
    <submittedName>
        <fullName evidence="2">Uncharacterized protein</fullName>
    </submittedName>
</protein>
<comment type="caution">
    <text evidence="2">The sequence shown here is derived from an EMBL/GenBank/DDBJ whole genome shotgun (WGS) entry which is preliminary data.</text>
</comment>
<dbReference type="RefSeq" id="WP_149689371.1">
    <property type="nucleotide sequence ID" value="NZ_SDPQ02000002.1"/>
</dbReference>
<feature type="transmembrane region" description="Helical" evidence="1">
    <location>
        <begin position="178"/>
        <end position="200"/>
    </location>
</feature>
<gene>
    <name evidence="2" type="ORF">ESP70_011390</name>
</gene>
<dbReference type="EMBL" id="SDPQ02000002">
    <property type="protein sequence ID" value="KAA1397932.1"/>
    <property type="molecule type" value="Genomic_DNA"/>
</dbReference>
<sequence length="201" mass="21880">MTSDAWTDAALARLHAAGYKAVEVDQSVLPGARAVRRSDFRLTWFLTRLHTFVVFFAVDHASGQDLAAITDLAAQWAKRVKGGWPVGFQNSVAVIPVIVCGDANEPARISALAKPRKRFGMMTFPMLVDPVRLFVATYSRTVAWGIAYIDFVAEQQRLVVNAQDAPVLGTQGGRGLVWLYRLILPVLGLLVVAGVLAYALA</sequence>
<keyword evidence="1" id="KW-0472">Membrane</keyword>
<keyword evidence="1" id="KW-0812">Transmembrane</keyword>